<gene>
    <name evidence="2" type="ORF">KDU71_05325</name>
</gene>
<accession>A0A941IX30</accession>
<comment type="caution">
    <text evidence="2">The sequence shown here is derived from an EMBL/GenBank/DDBJ whole genome shotgun (WGS) entry which is preliminary data.</text>
</comment>
<reference evidence="2" key="1">
    <citation type="journal article" date="2018" name="Int. J. Syst. Evol. Microbiol.">
        <title>Carboxylicivirga sediminis sp. nov., isolated from coastal sediment.</title>
        <authorList>
            <person name="Wang F.Q."/>
            <person name="Ren L.H."/>
            <person name="Zou R.J."/>
            <person name="Sun Y.Z."/>
            <person name="Liu X.J."/>
            <person name="Jiang F."/>
            <person name="Liu L.J."/>
        </authorList>
    </citation>
    <scope>NUCLEOTIDE SEQUENCE</scope>
    <source>
        <strain evidence="2">JR1</strain>
    </source>
</reference>
<name>A0A941IX30_9BACT</name>
<dbReference type="RefSeq" id="WP_212188881.1">
    <property type="nucleotide sequence ID" value="NZ_JAGTAR010000006.1"/>
</dbReference>
<organism evidence="2 3">
    <name type="scientific">Carboxylicivirga sediminis</name>
    <dbReference type="NCBI Taxonomy" id="2006564"/>
    <lineage>
        <taxon>Bacteria</taxon>
        <taxon>Pseudomonadati</taxon>
        <taxon>Bacteroidota</taxon>
        <taxon>Bacteroidia</taxon>
        <taxon>Marinilabiliales</taxon>
        <taxon>Marinilabiliaceae</taxon>
        <taxon>Carboxylicivirga</taxon>
    </lineage>
</organism>
<proteinExistence type="predicted"/>
<dbReference type="EMBL" id="JAGTAR010000006">
    <property type="protein sequence ID" value="MBR8534974.1"/>
    <property type="molecule type" value="Genomic_DNA"/>
</dbReference>
<feature type="signal peptide" evidence="1">
    <location>
        <begin position="1"/>
        <end position="26"/>
    </location>
</feature>
<protein>
    <recommendedName>
        <fullName evidence="4">Lipoprotein</fullName>
    </recommendedName>
</protein>
<evidence type="ECO:0000313" key="3">
    <source>
        <dbReference type="Proteomes" id="UP000679220"/>
    </source>
</evidence>
<evidence type="ECO:0000256" key="1">
    <source>
        <dbReference type="SAM" id="SignalP"/>
    </source>
</evidence>
<dbReference type="AlphaFoldDB" id="A0A941IX30"/>
<feature type="chain" id="PRO_5037023151" description="Lipoprotein" evidence="1">
    <location>
        <begin position="27"/>
        <end position="263"/>
    </location>
</feature>
<keyword evidence="3" id="KW-1185">Reference proteome</keyword>
<reference evidence="2" key="2">
    <citation type="submission" date="2021-04" db="EMBL/GenBank/DDBJ databases">
        <authorList>
            <person name="Zhang T."/>
            <person name="Zhang Y."/>
            <person name="Lu D."/>
            <person name="Zuo D."/>
            <person name="Du Z."/>
        </authorList>
    </citation>
    <scope>NUCLEOTIDE SEQUENCE</scope>
    <source>
        <strain evidence="2">JR1</strain>
    </source>
</reference>
<dbReference type="Proteomes" id="UP000679220">
    <property type="component" value="Unassembled WGS sequence"/>
</dbReference>
<sequence length="263" mass="29121">MKKLNLLPIVVLTVLIATSCSSYQFATVNSSLEQPFADGFIFENDTLQLHYSFEGLNCPLNINVYNKLDVPIIIYWNQSSLIVNGATYPINPSVATFSTDYSETSTELYYSTYTNGSSSGTITNNDRSGFVPPKASLRLNDLNVCTKFLNTKNATKTEKRNIVAANGLSYEVKAFDFNKASTPLFFRCFISYSDAQSGDKKYIDNEFWVTSVYQIVDSRLPARADQFYLTKSTGVGTVVGVAALTGLAIIAIDNYDPNEEATY</sequence>
<keyword evidence="1" id="KW-0732">Signal</keyword>
<evidence type="ECO:0000313" key="2">
    <source>
        <dbReference type="EMBL" id="MBR8534974.1"/>
    </source>
</evidence>
<evidence type="ECO:0008006" key="4">
    <source>
        <dbReference type="Google" id="ProtNLM"/>
    </source>
</evidence>
<dbReference type="PROSITE" id="PS51257">
    <property type="entry name" value="PROKAR_LIPOPROTEIN"/>
    <property type="match status" value="1"/>
</dbReference>